<dbReference type="GO" id="GO:0003879">
    <property type="term" value="F:ATP phosphoribosyltransferase activity"/>
    <property type="evidence" value="ECO:0007669"/>
    <property type="project" value="UniProtKB-EC"/>
</dbReference>
<evidence type="ECO:0000259" key="15">
    <source>
        <dbReference type="Pfam" id="PF01634"/>
    </source>
</evidence>
<keyword evidence="7" id="KW-0963">Cytoplasm</keyword>
<evidence type="ECO:0000256" key="10">
    <source>
        <dbReference type="ARBA" id="ARBA00022679"/>
    </source>
</evidence>
<evidence type="ECO:0000313" key="17">
    <source>
        <dbReference type="EMBL" id="ODV89814.1"/>
    </source>
</evidence>
<dbReference type="InterPro" id="IPR018198">
    <property type="entry name" value="ATP_PRibTrfase_CS"/>
</dbReference>
<comment type="function">
    <text evidence="14">Catalyzes the condensation of ATP and 5-phosphoribose 1-diphosphate to form N'-(5'-phosphoribosyl)-ATP (PR-ATP). Has a crucial role in the pathway because the rate of histidine biosynthesis seems to be controlled primarily by regulation of the enzymatic activity.</text>
</comment>
<dbReference type="Proteomes" id="UP000095023">
    <property type="component" value="Unassembled WGS sequence"/>
</dbReference>
<keyword evidence="11" id="KW-0547">Nucleotide-binding</keyword>
<dbReference type="InterPro" id="IPR015867">
    <property type="entry name" value="N-reg_PII/ATP_PRibTrfase_C"/>
</dbReference>
<dbReference type="PANTHER" id="PTHR21403">
    <property type="entry name" value="ATP PHOSPHORIBOSYLTRANSFERASE ATP-PRTASE"/>
    <property type="match status" value="1"/>
</dbReference>
<evidence type="ECO:0000259" key="16">
    <source>
        <dbReference type="Pfam" id="PF08029"/>
    </source>
</evidence>
<dbReference type="Pfam" id="PF08029">
    <property type="entry name" value="HisG_C"/>
    <property type="match status" value="1"/>
</dbReference>
<dbReference type="NCBIfam" id="TIGR00070">
    <property type="entry name" value="hisG"/>
    <property type="match status" value="1"/>
</dbReference>
<comment type="subcellular location">
    <subcellularLocation>
        <location evidence="2">Cytoplasm</location>
    </subcellularLocation>
</comment>
<reference evidence="18" key="1">
    <citation type="submission" date="2016-02" db="EMBL/GenBank/DDBJ databases">
        <title>Comparative genomics of biotechnologically important yeasts.</title>
        <authorList>
            <consortium name="DOE Joint Genome Institute"/>
            <person name="Riley R."/>
            <person name="Haridas S."/>
            <person name="Wolfe K.H."/>
            <person name="Lopes M.R."/>
            <person name="Hittinger C.T."/>
            <person name="Goker M."/>
            <person name="Salamov A."/>
            <person name="Wisecaver J."/>
            <person name="Long T.M."/>
            <person name="Aerts A.L."/>
            <person name="Barry K."/>
            <person name="Choi C."/>
            <person name="Clum A."/>
            <person name="Coughlan A.Y."/>
            <person name="Deshpande S."/>
            <person name="Douglass A.P."/>
            <person name="Hanson S.J."/>
            <person name="Klenk H.-P."/>
            <person name="Labutti K."/>
            <person name="Lapidus A."/>
            <person name="Lindquist E."/>
            <person name="Lipzen A."/>
            <person name="Meier-Kolthoff J.P."/>
            <person name="Ohm R.A."/>
            <person name="Otillar R.P."/>
            <person name="Pangilinan J."/>
            <person name="Peng Y."/>
            <person name="Rokas A."/>
            <person name="Rosa C.A."/>
            <person name="Scheuner C."/>
            <person name="Sibirny A.A."/>
            <person name="Slot J.C."/>
            <person name="Stielow J.B."/>
            <person name="Sun H."/>
            <person name="Kurtzman C.P."/>
            <person name="Blackwell M."/>
            <person name="Jeffries T.W."/>
            <person name="Grigoriev I.V."/>
        </authorList>
    </citation>
    <scope>NUCLEOTIDE SEQUENCE [LARGE SCALE GENOMIC DNA]</scope>
    <source>
        <strain evidence="18">NRRL Y-17796</strain>
    </source>
</reference>
<organism evidence="17 18">
    <name type="scientific">Tortispora caseinolytica NRRL Y-17796</name>
    <dbReference type="NCBI Taxonomy" id="767744"/>
    <lineage>
        <taxon>Eukaryota</taxon>
        <taxon>Fungi</taxon>
        <taxon>Dikarya</taxon>
        <taxon>Ascomycota</taxon>
        <taxon>Saccharomycotina</taxon>
        <taxon>Trigonopsidomycetes</taxon>
        <taxon>Trigonopsidales</taxon>
        <taxon>Trigonopsidaceae</taxon>
        <taxon>Tortispora</taxon>
    </lineage>
</organism>
<dbReference type="OrthoDB" id="2574at2759"/>
<evidence type="ECO:0000256" key="13">
    <source>
        <dbReference type="ARBA" id="ARBA00023102"/>
    </source>
</evidence>
<feature type="domain" description="ATP phosphoribosyltransferase catalytic" evidence="15">
    <location>
        <begin position="59"/>
        <end position="210"/>
    </location>
</feature>
<dbReference type="InterPro" id="IPR013115">
    <property type="entry name" value="HisG_C"/>
</dbReference>
<keyword evidence="13" id="KW-0368">Histidine biosynthesis</keyword>
<evidence type="ECO:0000256" key="3">
    <source>
        <dbReference type="ARBA" id="ARBA00004667"/>
    </source>
</evidence>
<dbReference type="PROSITE" id="PS01316">
    <property type="entry name" value="ATP_P_PHORIBOSYLTR"/>
    <property type="match status" value="1"/>
</dbReference>
<evidence type="ECO:0000256" key="4">
    <source>
        <dbReference type="ARBA" id="ARBA00009372"/>
    </source>
</evidence>
<dbReference type="UniPathway" id="UPA00031">
    <property type="reaction ID" value="UER00006"/>
</dbReference>
<comment type="pathway">
    <text evidence="3">Amino-acid biosynthesis; L-histidine biosynthesis; L-histidine from 5-phospho-alpha-D-ribose 1-diphosphate: step 1/9.</text>
</comment>
<protein>
    <recommendedName>
        <fullName evidence="6">ATP phosphoribosyltransferase</fullName>
        <ecNumber evidence="5">2.4.2.17</ecNumber>
    </recommendedName>
</protein>
<evidence type="ECO:0000256" key="2">
    <source>
        <dbReference type="ARBA" id="ARBA00004496"/>
    </source>
</evidence>
<dbReference type="Pfam" id="PF01634">
    <property type="entry name" value="HisG"/>
    <property type="match status" value="1"/>
</dbReference>
<keyword evidence="8" id="KW-0028">Amino-acid biosynthesis</keyword>
<dbReference type="AlphaFoldDB" id="A0A1E4TDI7"/>
<dbReference type="NCBIfam" id="TIGR03455">
    <property type="entry name" value="HisG_C-term"/>
    <property type="match status" value="1"/>
</dbReference>
<dbReference type="SUPFAM" id="SSF53850">
    <property type="entry name" value="Periplasmic binding protein-like II"/>
    <property type="match status" value="1"/>
</dbReference>
<name>A0A1E4TDI7_9ASCO</name>
<gene>
    <name evidence="17" type="ORF">CANCADRAFT_4441</name>
</gene>
<feature type="domain" description="Histidine biosynthesis HisG C-terminal" evidence="16">
    <location>
        <begin position="244"/>
        <end position="316"/>
    </location>
</feature>
<comment type="catalytic activity">
    <reaction evidence="1">
        <text>1-(5-phospho-beta-D-ribosyl)-ATP + diphosphate = 5-phospho-alpha-D-ribose 1-diphosphate + ATP</text>
        <dbReference type="Rhea" id="RHEA:18473"/>
        <dbReference type="ChEBI" id="CHEBI:30616"/>
        <dbReference type="ChEBI" id="CHEBI:33019"/>
        <dbReference type="ChEBI" id="CHEBI:58017"/>
        <dbReference type="ChEBI" id="CHEBI:73183"/>
        <dbReference type="EC" id="2.4.2.17"/>
    </reaction>
</comment>
<dbReference type="HAMAP" id="MF_00079">
    <property type="entry name" value="HisG_Long"/>
    <property type="match status" value="1"/>
</dbReference>
<evidence type="ECO:0000256" key="14">
    <source>
        <dbReference type="ARBA" id="ARBA00024646"/>
    </source>
</evidence>
<dbReference type="InterPro" id="IPR013820">
    <property type="entry name" value="ATP_PRibTrfase_cat"/>
</dbReference>
<evidence type="ECO:0000256" key="9">
    <source>
        <dbReference type="ARBA" id="ARBA00022676"/>
    </source>
</evidence>
<keyword evidence="12" id="KW-0067">ATP-binding</keyword>
<dbReference type="FunFam" id="3.30.70.120:FF:000003">
    <property type="entry name" value="ATP phosphoribosyltransferase"/>
    <property type="match status" value="1"/>
</dbReference>
<dbReference type="GO" id="GO:0005524">
    <property type="term" value="F:ATP binding"/>
    <property type="evidence" value="ECO:0007669"/>
    <property type="project" value="UniProtKB-KW"/>
</dbReference>
<proteinExistence type="inferred from homology"/>
<evidence type="ECO:0000256" key="11">
    <source>
        <dbReference type="ARBA" id="ARBA00022741"/>
    </source>
</evidence>
<dbReference type="FunFam" id="3.40.190.10:FF:000123">
    <property type="entry name" value="HIS1p ATP phosphoribosyltransferase"/>
    <property type="match status" value="1"/>
</dbReference>
<accession>A0A1E4TDI7</accession>
<dbReference type="InterPro" id="IPR020621">
    <property type="entry name" value="ATP-PRT_HisG_long"/>
</dbReference>
<dbReference type="EMBL" id="KV453843">
    <property type="protein sequence ID" value="ODV89814.1"/>
    <property type="molecule type" value="Genomic_DNA"/>
</dbReference>
<dbReference type="GO" id="GO:0005737">
    <property type="term" value="C:cytoplasm"/>
    <property type="evidence" value="ECO:0007669"/>
    <property type="project" value="UniProtKB-SubCell"/>
</dbReference>
<evidence type="ECO:0000256" key="7">
    <source>
        <dbReference type="ARBA" id="ARBA00022490"/>
    </source>
</evidence>
<evidence type="ECO:0000256" key="1">
    <source>
        <dbReference type="ARBA" id="ARBA00000915"/>
    </source>
</evidence>
<evidence type="ECO:0000256" key="6">
    <source>
        <dbReference type="ARBA" id="ARBA00020998"/>
    </source>
</evidence>
<sequence length="319" mass="34574">MDLVNSLSDRLLFAVPKKGRLYEQCLSLLHGADVQFRRHNRLDIALSTNLQVALVFLPAADIPRFVAEGRVALGITGVDQVKESEAEVEIACPLNFGKCKLQVQVPKDGNISEPKQLIGKSVVTSFTHLATKYFAELEGVPCDGPIYEVQEKLKTSIKYVGGSVEAACALGLADGIVDLVESGETMKAAGLKAIATVLDTEAAIISSKKPEAFLVASEEAAANKEDHHDLVDLIIRRIRGVVDAQKYVLCTFNAPKKMLPDLLKVTPGRRAATVSPLEDTDWVAVSSMVLKGDIALKMDELERYGASDILVFNISNSRN</sequence>
<dbReference type="InterPro" id="IPR011322">
    <property type="entry name" value="N-reg_PII-like_a/b"/>
</dbReference>
<dbReference type="GO" id="GO:0000105">
    <property type="term" value="P:L-histidine biosynthetic process"/>
    <property type="evidence" value="ECO:0007669"/>
    <property type="project" value="UniProtKB-UniPathway"/>
</dbReference>
<keyword evidence="9" id="KW-0328">Glycosyltransferase</keyword>
<keyword evidence="18" id="KW-1185">Reference proteome</keyword>
<dbReference type="PANTHER" id="PTHR21403:SF8">
    <property type="entry name" value="ATP PHOSPHORIBOSYLTRANSFERASE"/>
    <property type="match status" value="1"/>
</dbReference>
<dbReference type="Gene3D" id="3.30.70.120">
    <property type="match status" value="1"/>
</dbReference>
<dbReference type="InterPro" id="IPR001348">
    <property type="entry name" value="ATP_PRibTrfase_HisG"/>
</dbReference>
<evidence type="ECO:0000256" key="8">
    <source>
        <dbReference type="ARBA" id="ARBA00022605"/>
    </source>
</evidence>
<dbReference type="Gene3D" id="3.40.190.10">
    <property type="entry name" value="Periplasmic binding protein-like II"/>
    <property type="match status" value="2"/>
</dbReference>
<keyword evidence="10" id="KW-0808">Transferase</keyword>
<evidence type="ECO:0000256" key="5">
    <source>
        <dbReference type="ARBA" id="ARBA00011946"/>
    </source>
</evidence>
<comment type="similarity">
    <text evidence="4">Belongs to the ATP phosphoribosyltransferase family.</text>
</comment>
<evidence type="ECO:0000256" key="12">
    <source>
        <dbReference type="ARBA" id="ARBA00022840"/>
    </source>
</evidence>
<dbReference type="SUPFAM" id="SSF54913">
    <property type="entry name" value="GlnB-like"/>
    <property type="match status" value="1"/>
</dbReference>
<dbReference type="GO" id="GO:0000287">
    <property type="term" value="F:magnesium ion binding"/>
    <property type="evidence" value="ECO:0007669"/>
    <property type="project" value="InterPro"/>
</dbReference>
<evidence type="ECO:0000313" key="18">
    <source>
        <dbReference type="Proteomes" id="UP000095023"/>
    </source>
</evidence>
<dbReference type="EC" id="2.4.2.17" evidence="5"/>